<protein>
    <submittedName>
        <fullName evidence="4">Ubiquitin-like domain-containing protein</fullName>
    </submittedName>
</protein>
<name>A0A921NAM5_9BACL</name>
<evidence type="ECO:0000313" key="5">
    <source>
        <dbReference type="Proteomes" id="UP000700212"/>
    </source>
</evidence>
<dbReference type="Pfam" id="PF07501">
    <property type="entry name" value="G5"/>
    <property type="match status" value="1"/>
</dbReference>
<dbReference type="Pfam" id="PF06725">
    <property type="entry name" value="3D"/>
    <property type="match status" value="1"/>
</dbReference>
<comment type="caution">
    <text evidence="4">The sequence shown here is derived from an EMBL/GenBank/DDBJ whole genome shotgun (WGS) entry which is preliminary data.</text>
</comment>
<dbReference type="GO" id="GO:0009254">
    <property type="term" value="P:peptidoglycan turnover"/>
    <property type="evidence" value="ECO:0007669"/>
    <property type="project" value="InterPro"/>
</dbReference>
<dbReference type="SUPFAM" id="SSF50685">
    <property type="entry name" value="Barwin-like endoglucanases"/>
    <property type="match status" value="1"/>
</dbReference>
<dbReference type="PANTHER" id="PTHR39160">
    <property type="entry name" value="CELL WALL-BINDING PROTEIN YOCH"/>
    <property type="match status" value="1"/>
</dbReference>
<dbReference type="GO" id="GO:0019867">
    <property type="term" value="C:outer membrane"/>
    <property type="evidence" value="ECO:0007669"/>
    <property type="project" value="InterPro"/>
</dbReference>
<dbReference type="Proteomes" id="UP000700212">
    <property type="component" value="Unassembled WGS sequence"/>
</dbReference>
<dbReference type="OrthoDB" id="9798935at2"/>
<dbReference type="InterPro" id="IPR051933">
    <property type="entry name" value="Resuscitation_pf_RpfB"/>
</dbReference>
<evidence type="ECO:0000313" key="4">
    <source>
        <dbReference type="EMBL" id="HJH10124.1"/>
    </source>
</evidence>
<dbReference type="InterPro" id="IPR036908">
    <property type="entry name" value="RlpA-like_sf"/>
</dbReference>
<dbReference type="Pfam" id="PF03990">
    <property type="entry name" value="DUF348"/>
    <property type="match status" value="3"/>
</dbReference>
<reference evidence="4" key="2">
    <citation type="submission" date="2021-09" db="EMBL/GenBank/DDBJ databases">
        <authorList>
            <person name="Gilroy R."/>
        </authorList>
    </citation>
    <scope>NUCLEOTIDE SEQUENCE</scope>
    <source>
        <strain evidence="4">CHK160-4876</strain>
    </source>
</reference>
<dbReference type="PANTHER" id="PTHR39160:SF4">
    <property type="entry name" value="RESUSCITATION-PROMOTING FACTOR RPFB"/>
    <property type="match status" value="1"/>
</dbReference>
<dbReference type="AlphaFoldDB" id="A0A921NAM5"/>
<dbReference type="PROSITE" id="PS51109">
    <property type="entry name" value="G5"/>
    <property type="match status" value="1"/>
</dbReference>
<dbReference type="InterPro" id="IPR011098">
    <property type="entry name" value="G5_dom"/>
</dbReference>
<dbReference type="CDD" id="cd22786">
    <property type="entry name" value="DPBB_YuiC-like"/>
    <property type="match status" value="1"/>
</dbReference>
<keyword evidence="1" id="KW-0732">Signal</keyword>
<dbReference type="InterPro" id="IPR007137">
    <property type="entry name" value="DUF348"/>
</dbReference>
<evidence type="ECO:0000256" key="1">
    <source>
        <dbReference type="ARBA" id="ARBA00022729"/>
    </source>
</evidence>
<dbReference type="EMBL" id="DYTV01000004">
    <property type="protein sequence ID" value="HJH10124.1"/>
    <property type="molecule type" value="Genomic_DNA"/>
</dbReference>
<proteinExistence type="predicted"/>
<keyword evidence="2" id="KW-0812">Transmembrane</keyword>
<dbReference type="RefSeq" id="WP_108307275.1">
    <property type="nucleotide sequence ID" value="NZ_QAFW01000023.1"/>
</dbReference>
<reference evidence="4" key="1">
    <citation type="journal article" date="2021" name="PeerJ">
        <title>Extensive microbial diversity within the chicken gut microbiome revealed by metagenomics and culture.</title>
        <authorList>
            <person name="Gilroy R."/>
            <person name="Ravi A."/>
            <person name="Getino M."/>
            <person name="Pursley I."/>
            <person name="Horton D.L."/>
            <person name="Alikhan N.F."/>
            <person name="Baker D."/>
            <person name="Gharbi K."/>
            <person name="Hall N."/>
            <person name="Watson M."/>
            <person name="Adriaenssens E.M."/>
            <person name="Foster-Nyarko E."/>
            <person name="Jarju S."/>
            <person name="Secka A."/>
            <person name="Antonio M."/>
            <person name="Oren A."/>
            <person name="Chaudhuri R.R."/>
            <person name="La Ragione R."/>
            <person name="Hildebrand F."/>
            <person name="Pallen M.J."/>
        </authorList>
    </citation>
    <scope>NUCLEOTIDE SEQUENCE</scope>
    <source>
        <strain evidence="4">CHK160-4876</strain>
    </source>
</reference>
<dbReference type="GO" id="GO:0004553">
    <property type="term" value="F:hydrolase activity, hydrolyzing O-glycosyl compounds"/>
    <property type="evidence" value="ECO:0007669"/>
    <property type="project" value="InterPro"/>
</dbReference>
<dbReference type="Gene3D" id="2.20.230.10">
    <property type="entry name" value="Resuscitation-promoting factor rpfb"/>
    <property type="match status" value="1"/>
</dbReference>
<accession>A0A921NAM5</accession>
<dbReference type="InterPro" id="IPR010611">
    <property type="entry name" value="3D_dom"/>
</dbReference>
<dbReference type="SMART" id="SM01208">
    <property type="entry name" value="G5"/>
    <property type="match status" value="1"/>
</dbReference>
<keyword evidence="2" id="KW-0472">Membrane</keyword>
<feature type="domain" description="G5" evidence="3">
    <location>
        <begin position="211"/>
        <end position="291"/>
    </location>
</feature>
<sequence>MTNQPMKNLFFGSMRNKQMFTRIIALVVFASVISFVLYEGTKKSVAVDADGEQLEISTHAKTVADVLADANIEVADYDKVSPSLDTEISNGLEIKWEQAKKFVIEVDGEPKEIWTTEEKVADILAEANVAVTEHDKLSVDLDKQLTEGQTIAVDKAFNVVVVDGANKEQKIWSVKQTVAEMLKQNNIKLNEFDRLNTKETALVAPGTKVAITRVEKKVDTVEEEVDFAVEQKNDNSLLKGEEKVVTEGVKGKVERTYEVVTENGKIVAKNLQKENVTKEPTKKVVAVGTKEKPVVVSRGNDSAAPSGGREFYVEATAYTAYCEGCSGITATGIDIRSNPGIKLIAVDPNVIPLGSRVWVEGYGYAIAGDTGGAIKGNIIDLLVSSKQEAVNWGRRQVRIKVLN</sequence>
<gene>
    <name evidence="4" type="ORF">K8V30_00265</name>
</gene>
<evidence type="ECO:0000256" key="2">
    <source>
        <dbReference type="SAM" id="Phobius"/>
    </source>
</evidence>
<organism evidence="4 5">
    <name type="scientific">Metalysinibacillus jejuensis</name>
    <dbReference type="NCBI Taxonomy" id="914327"/>
    <lineage>
        <taxon>Bacteria</taxon>
        <taxon>Bacillati</taxon>
        <taxon>Bacillota</taxon>
        <taxon>Bacilli</taxon>
        <taxon>Bacillales</taxon>
        <taxon>Caryophanaceae</taxon>
        <taxon>Metalysinibacillus</taxon>
    </lineage>
</organism>
<feature type="transmembrane region" description="Helical" evidence="2">
    <location>
        <begin position="20"/>
        <end position="38"/>
    </location>
</feature>
<keyword evidence="2" id="KW-1133">Transmembrane helix</keyword>
<evidence type="ECO:0000259" key="3">
    <source>
        <dbReference type="PROSITE" id="PS51109"/>
    </source>
</evidence>
<dbReference type="Gene3D" id="2.40.40.10">
    <property type="entry name" value="RlpA-like domain"/>
    <property type="match status" value="1"/>
</dbReference>